<evidence type="ECO:0000313" key="3">
    <source>
        <dbReference type="Proteomes" id="UP001050975"/>
    </source>
</evidence>
<organism evidence="2 3">
    <name type="scientific">Microseira wollei NIES-4236</name>
    <dbReference type="NCBI Taxonomy" id="2530354"/>
    <lineage>
        <taxon>Bacteria</taxon>
        <taxon>Bacillati</taxon>
        <taxon>Cyanobacteriota</taxon>
        <taxon>Cyanophyceae</taxon>
        <taxon>Oscillatoriophycideae</taxon>
        <taxon>Aerosakkonematales</taxon>
        <taxon>Aerosakkonemataceae</taxon>
        <taxon>Microseira</taxon>
    </lineage>
</organism>
<name>A0AAV3XIV6_9CYAN</name>
<proteinExistence type="predicted"/>
<sequence>MTHYPTNPETLELLRDRGANEPDEQLRDWAQEQLKIQNVKLSIEQEHSIDTLNQA</sequence>
<dbReference type="AlphaFoldDB" id="A0AAV3XIV6"/>
<gene>
    <name evidence="2" type="ORF">MiSe_73960</name>
</gene>
<evidence type="ECO:0000256" key="1">
    <source>
        <dbReference type="SAM" id="MobiDB-lite"/>
    </source>
</evidence>
<dbReference type="Proteomes" id="UP001050975">
    <property type="component" value="Unassembled WGS sequence"/>
</dbReference>
<comment type="caution">
    <text evidence="2">The sequence shown here is derived from an EMBL/GenBank/DDBJ whole genome shotgun (WGS) entry which is preliminary data.</text>
</comment>
<dbReference type="EMBL" id="BLAY01000170">
    <property type="protein sequence ID" value="GET42578.1"/>
    <property type="molecule type" value="Genomic_DNA"/>
</dbReference>
<protein>
    <submittedName>
        <fullName evidence="2">Signal transduction protein</fullName>
    </submittedName>
</protein>
<reference evidence="2" key="1">
    <citation type="submission" date="2019-10" db="EMBL/GenBank/DDBJ databases">
        <title>Draft genome sequece of Microseira wollei NIES-4236.</title>
        <authorList>
            <person name="Yamaguchi H."/>
            <person name="Suzuki S."/>
            <person name="Kawachi M."/>
        </authorList>
    </citation>
    <scope>NUCLEOTIDE SEQUENCE</scope>
    <source>
        <strain evidence="2">NIES-4236</strain>
    </source>
</reference>
<dbReference type="RefSeq" id="WP_226590345.1">
    <property type="nucleotide sequence ID" value="NZ_BLAY01000170.1"/>
</dbReference>
<evidence type="ECO:0000313" key="2">
    <source>
        <dbReference type="EMBL" id="GET42578.1"/>
    </source>
</evidence>
<keyword evidence="3" id="KW-1185">Reference proteome</keyword>
<accession>A0AAV3XIV6</accession>
<feature type="region of interest" description="Disordered" evidence="1">
    <location>
        <begin position="1"/>
        <end position="20"/>
    </location>
</feature>